<evidence type="ECO:0000256" key="14">
    <source>
        <dbReference type="SAM" id="MobiDB-lite"/>
    </source>
</evidence>
<dbReference type="InterPro" id="IPR000245">
    <property type="entry name" value="ATPase_proteolipid_csu"/>
</dbReference>
<comment type="subcellular location">
    <subcellularLocation>
        <location evidence="1">Vacuole membrane</location>
        <topology evidence="1">Multi-pass membrane protein</topology>
    </subcellularLocation>
</comment>
<feature type="non-terminal residue" evidence="17">
    <location>
        <position position="1040"/>
    </location>
</feature>
<evidence type="ECO:0000256" key="4">
    <source>
        <dbReference type="ARBA" id="ARBA00022692"/>
    </source>
</evidence>
<sequence length="1040" mass="114385">MPSDLCPVYAPFFSAMGCTASIVFTCIGASYGTAKSGVGISAMSVLRPDMMMKCSIPVVMAGIIAIYGLVVSVLISGKLSQTMSLAQSFVQLGAGLSVGLAGLAAGFAIGIVGDAGVRGTAQQPRLFVGMILILIFSEVLGLYGLIVALIMNTKSDSMAGEGSASALAKQAPDEDIGSSLWTAAKTGIHGAFDKLAILNLKIHCTLLLESHEPDNKFWIGAVDHAARIICLLLGRSDQIKIPTSECYTLFLESKARKSFSPFLEWQAQELLPISPGVVRAWETPYKGDAHEILLSSILQDPRKDIYCNTGALIQSSGYGKSRTVDELAKLVFTIPMNVRSKHENFFHRKGAYPPPDLDMVDFIRSIPSTASGNEVIAMFELLFGVLFKWVAKELDTLSYSDEQATQFATKWREHMQIRRQAMYREVLREVRSVLSGRCNAPQNAFLTLKAIIEKVPAVKSGAQQLSIFMYVDEAHTLDEEVGGSTLYELLIKALNLFHGQSFFVLFISTVSRDHQPVEPRRLAPSGRMLMPEIVPYKLLAPYTEMPFDCHETFPLSPGMKLEEIQGVEFLVRFGRPLFWTLFESLNSESNIKGLAIYKLTCSPNLQLRSLATEAKLAVLDTLLNLRYRSLRLHYSMIKEMVGSHMRTVYSAPRSREYMHSGYPSEPILAEAAMEILHRNQSGTLGGRVVDAAAQLFISLNNGPSKGAIDMGRQGETVGRAILLRAYMGAVQESYDSKTRIDWSMGCSLVSFLKHLTADGFHRTVLECKPDNIVDSHSQTLEMAFANAWVRFTHFVPAADNTTVTTSVAWPAFLRSMAFICSHSDQESSVNVSIPVLLDKAAPIEEKNMSIIAIQFKHRGAKAARDAIFPSSSSSRSQENLPQRHRSRPYISLVMDFGAFSAFKQCTEVPPGEQSAVGQEKPSSRHKSPPAIGVVALNPPVRSSSSSSPTVHSDDNHPRYSLVFYGCSSKVYGCISEESDADYEELLRVSGDKFADHPRAGTLSKVMKMKPVWEPGGESYGWVKDEWLQDGVDEESETDNK</sequence>
<feature type="transmembrane region" description="Helical" evidence="15">
    <location>
        <begin position="55"/>
        <end position="77"/>
    </location>
</feature>
<evidence type="ECO:0000259" key="16">
    <source>
        <dbReference type="Pfam" id="PF00137"/>
    </source>
</evidence>
<dbReference type="OrthoDB" id="3270019at2759"/>
<proteinExistence type="inferred from homology"/>
<keyword evidence="4 15" id="KW-0812">Transmembrane</keyword>
<dbReference type="PANTHER" id="PTHR33266:SF1">
    <property type="entry name" value="F-BOX DOMAIN-CONTAINING PROTEIN"/>
    <property type="match status" value="1"/>
</dbReference>
<evidence type="ECO:0000256" key="12">
    <source>
        <dbReference type="ARBA" id="ARBA00071118"/>
    </source>
</evidence>
<dbReference type="CDD" id="cd18176">
    <property type="entry name" value="ATP-synt_Vo_c_ATP6C_rpt2"/>
    <property type="match status" value="1"/>
</dbReference>
<dbReference type="InterPro" id="IPR002379">
    <property type="entry name" value="ATPase_proteolipid_c-like_dom"/>
</dbReference>
<dbReference type="GO" id="GO:0033179">
    <property type="term" value="C:proton-transporting V-type ATPase, V0 domain"/>
    <property type="evidence" value="ECO:0007669"/>
    <property type="project" value="InterPro"/>
</dbReference>
<feature type="transmembrane region" description="Helical" evidence="15">
    <location>
        <begin position="89"/>
        <end position="114"/>
    </location>
</feature>
<dbReference type="CDD" id="cd18175">
    <property type="entry name" value="ATP-synt_Vo_c_ATP6C_rpt1"/>
    <property type="match status" value="1"/>
</dbReference>
<dbReference type="InterPro" id="IPR011555">
    <property type="entry name" value="ATPase_proteolipid_su_C_euk"/>
</dbReference>
<dbReference type="SUPFAM" id="SSF81333">
    <property type="entry name" value="F1F0 ATP synthase subunit C"/>
    <property type="match status" value="1"/>
</dbReference>
<dbReference type="PRINTS" id="PR00122">
    <property type="entry name" value="VACATPASE"/>
</dbReference>
<dbReference type="FunFam" id="1.20.120.610:FF:000001">
    <property type="entry name" value="V-type proton ATPase proteolipid subunit"/>
    <property type="match status" value="1"/>
</dbReference>
<name>A0A9W8MDS1_9AGAR</name>
<evidence type="ECO:0000313" key="18">
    <source>
        <dbReference type="Proteomes" id="UP001140091"/>
    </source>
</evidence>
<feature type="transmembrane region" description="Helical" evidence="15">
    <location>
        <begin position="12"/>
        <end position="34"/>
    </location>
</feature>
<evidence type="ECO:0000256" key="3">
    <source>
        <dbReference type="ARBA" id="ARBA00022448"/>
    </source>
</evidence>
<feature type="region of interest" description="Disordered" evidence="14">
    <location>
        <begin position="910"/>
        <end position="953"/>
    </location>
</feature>
<evidence type="ECO:0000313" key="17">
    <source>
        <dbReference type="EMBL" id="KAJ2926077.1"/>
    </source>
</evidence>
<keyword evidence="8 15" id="KW-0472">Membrane</keyword>
<dbReference type="AlphaFoldDB" id="A0A9W8MDS1"/>
<evidence type="ECO:0000256" key="8">
    <source>
        <dbReference type="ARBA" id="ARBA00023136"/>
    </source>
</evidence>
<dbReference type="InterPro" id="IPR035921">
    <property type="entry name" value="F/V-ATP_Csub_sf"/>
</dbReference>
<evidence type="ECO:0000256" key="15">
    <source>
        <dbReference type="SAM" id="Phobius"/>
    </source>
</evidence>
<keyword evidence="5" id="KW-0375">Hydrogen ion transport</keyword>
<keyword evidence="6 15" id="KW-1133">Transmembrane helix</keyword>
<evidence type="ECO:0000256" key="1">
    <source>
        <dbReference type="ARBA" id="ARBA00004128"/>
    </source>
</evidence>
<dbReference type="EMBL" id="JANBPK010001085">
    <property type="protein sequence ID" value="KAJ2926077.1"/>
    <property type="molecule type" value="Genomic_DNA"/>
</dbReference>
<dbReference type="PANTHER" id="PTHR33266">
    <property type="entry name" value="CHROMOSOME 15, WHOLE GENOME SHOTGUN SEQUENCE"/>
    <property type="match status" value="1"/>
</dbReference>
<evidence type="ECO:0000256" key="6">
    <source>
        <dbReference type="ARBA" id="ARBA00022989"/>
    </source>
</evidence>
<comment type="function">
    <text evidence="9">Proton-conducting pore forming subunit of the V0 complex of vacuolar(H+)-ATPase (V-ATPase), a multisubunit enzyme composed of a peripheral complex (V1) that hydrolyzes ATP and a membrane integral complex (V0) that translocates protons. V-ATPase is responsible for acidifying and maintaining the pH of intracellular compartments.</text>
</comment>
<dbReference type="Proteomes" id="UP001140091">
    <property type="component" value="Unassembled WGS sequence"/>
</dbReference>
<evidence type="ECO:0000256" key="11">
    <source>
        <dbReference type="ARBA" id="ARBA00071096"/>
    </source>
</evidence>
<accession>A0A9W8MDS1</accession>
<comment type="similarity">
    <text evidence="2">Belongs to the V-ATPase proteolipid subunit family.</text>
</comment>
<dbReference type="NCBIfam" id="TIGR01100">
    <property type="entry name" value="V_ATP_synt_C"/>
    <property type="match status" value="1"/>
</dbReference>
<feature type="domain" description="V-ATPase proteolipid subunit C-like" evidence="16">
    <location>
        <begin position="92"/>
        <end position="151"/>
    </location>
</feature>
<feature type="domain" description="V-ATPase proteolipid subunit C-like" evidence="16">
    <location>
        <begin position="16"/>
        <end position="75"/>
    </location>
</feature>
<protein>
    <recommendedName>
        <fullName evidence="12">V-type proton ATPase subunit C</fullName>
    </recommendedName>
    <alternativeName>
        <fullName evidence="11">V-type proton ATPase subunit c</fullName>
    </alternativeName>
    <alternativeName>
        <fullName evidence="13">Vacuolar proton pump c subunit</fullName>
    </alternativeName>
</protein>
<dbReference type="GO" id="GO:0005774">
    <property type="term" value="C:vacuolar membrane"/>
    <property type="evidence" value="ECO:0007669"/>
    <property type="project" value="UniProtKB-SubCell"/>
</dbReference>
<evidence type="ECO:0000256" key="13">
    <source>
        <dbReference type="ARBA" id="ARBA00075098"/>
    </source>
</evidence>
<feature type="transmembrane region" description="Helical" evidence="15">
    <location>
        <begin position="126"/>
        <end position="151"/>
    </location>
</feature>
<reference evidence="17" key="1">
    <citation type="submission" date="2022-06" db="EMBL/GenBank/DDBJ databases">
        <title>Genome Sequence of Candolleomyces eurysporus.</title>
        <authorList>
            <person name="Buettner E."/>
        </authorList>
    </citation>
    <scope>NUCLEOTIDE SEQUENCE</scope>
    <source>
        <strain evidence="17">VTCC 930004</strain>
    </source>
</reference>
<dbReference type="Pfam" id="PF00137">
    <property type="entry name" value="ATP-synt_C"/>
    <property type="match status" value="2"/>
</dbReference>
<evidence type="ECO:0000256" key="10">
    <source>
        <dbReference type="ARBA" id="ARBA00046480"/>
    </source>
</evidence>
<evidence type="ECO:0000256" key="5">
    <source>
        <dbReference type="ARBA" id="ARBA00022781"/>
    </source>
</evidence>
<keyword evidence="18" id="KW-1185">Reference proteome</keyword>
<evidence type="ECO:0000256" key="9">
    <source>
        <dbReference type="ARBA" id="ARBA00045519"/>
    </source>
</evidence>
<comment type="caution">
    <text evidence="17">The sequence shown here is derived from an EMBL/GenBank/DDBJ whole genome shotgun (WGS) entry which is preliminary data.</text>
</comment>
<evidence type="ECO:0000256" key="2">
    <source>
        <dbReference type="ARBA" id="ARBA00007296"/>
    </source>
</evidence>
<organism evidence="17 18">
    <name type="scientific">Candolleomyces eurysporus</name>
    <dbReference type="NCBI Taxonomy" id="2828524"/>
    <lineage>
        <taxon>Eukaryota</taxon>
        <taxon>Fungi</taxon>
        <taxon>Dikarya</taxon>
        <taxon>Basidiomycota</taxon>
        <taxon>Agaricomycotina</taxon>
        <taxon>Agaricomycetes</taxon>
        <taxon>Agaricomycetidae</taxon>
        <taxon>Agaricales</taxon>
        <taxon>Agaricineae</taxon>
        <taxon>Psathyrellaceae</taxon>
        <taxon>Candolleomyces</taxon>
    </lineage>
</organism>
<comment type="subunit">
    <text evidence="10">V-ATPase is a heteromultimeric enzyme composed of a peripheral catalytic V1 complex (components A to H) attached to an integral membrane V0 proton pore complex (components: a, c, c', c'', d, e, f and VOA1). The decameric c-ring forms the proton-conducting pore, and is composed of eight proteolipid subunits c, one subunit c' and one subunit c''.</text>
</comment>
<dbReference type="Gene3D" id="1.20.120.610">
    <property type="entry name" value="lithium bound rotor ring of v- atpase"/>
    <property type="match status" value="1"/>
</dbReference>
<keyword evidence="3" id="KW-0813">Transport</keyword>
<gene>
    <name evidence="17" type="ORF">H1R20_g11019</name>
</gene>
<dbReference type="GO" id="GO:0046961">
    <property type="term" value="F:proton-transporting ATPase activity, rotational mechanism"/>
    <property type="evidence" value="ECO:0007669"/>
    <property type="project" value="InterPro"/>
</dbReference>
<evidence type="ECO:0000256" key="7">
    <source>
        <dbReference type="ARBA" id="ARBA00023065"/>
    </source>
</evidence>
<keyword evidence="7" id="KW-0406">Ion transport</keyword>